<keyword evidence="4" id="KW-1185">Reference proteome</keyword>
<dbReference type="Proteomes" id="UP000000496">
    <property type="component" value="Chromosome gsn.131"/>
</dbReference>
<gene>
    <name evidence="3" type="primary">smcL</name>
    <name evidence="3" type="ordered locus">SNE_A21560</name>
</gene>
<keyword evidence="3" id="KW-0378">Hydrolase</keyword>
<dbReference type="KEGG" id="sng:SNE_A21560"/>
<feature type="chain" id="PRO_5003379262" evidence="1">
    <location>
        <begin position="25"/>
        <end position="475"/>
    </location>
</feature>
<protein>
    <submittedName>
        <fullName evidence="3">Sphingomyelinase C</fullName>
        <ecNumber evidence="3">3.1.4.12</ecNumber>
    </submittedName>
</protein>
<dbReference type="eggNOG" id="COG3568">
    <property type="taxonomic scope" value="Bacteria"/>
</dbReference>
<reference evidence="3 4" key="2">
    <citation type="journal article" date="2011" name="Mol. Biol. Evol.">
        <title>Unity in variety--the pan-genome of the Chlamydiae.</title>
        <authorList>
            <person name="Collingro A."/>
            <person name="Tischler P."/>
            <person name="Weinmaier T."/>
            <person name="Penz T."/>
            <person name="Heinz E."/>
            <person name="Brunham R.C."/>
            <person name="Read T.D."/>
            <person name="Bavoil P.M."/>
            <person name="Sachse K."/>
            <person name="Kahane S."/>
            <person name="Friedman M.G."/>
            <person name="Rattei T."/>
            <person name="Myers G.S."/>
            <person name="Horn M."/>
        </authorList>
    </citation>
    <scope>NUCLEOTIDE SEQUENCE [LARGE SCALE GENOMIC DNA]</scope>
    <source>
        <strain evidence="4">ATCC VR-1471 / Z</strain>
    </source>
</reference>
<evidence type="ECO:0000259" key="2">
    <source>
        <dbReference type="Pfam" id="PF03372"/>
    </source>
</evidence>
<dbReference type="EMBL" id="FR872582">
    <property type="protein sequence ID" value="CCB90033.1"/>
    <property type="molecule type" value="Genomic_DNA"/>
</dbReference>
<sequence>MQIFSRLKNIVSLCLLCVLSTAYAEIEELPYIKNLLPKNSTEIEKFWKNYERNISLNLRSFHRKLEEKEGAQALRVWGGIIKQTLVSRTDLGYLIPYELYKETELAKTSLRYYEQINNLYSKVVKDEGFQNAIANYVLEVKNLLPDEAQFFYNFLNRFQSGVNADLVSKALESLASTPKTPYCYLEGTGMKKVGAAEISILNANVLFMPHNLTYYFGGIAPWETRIQQIAKALKKKNCDIVCLQEIHDEESAFVLFRTLKRQYPYFYLNIGADNAVVDPDEISMDSGLFVASKYPILEPRFVRFESDGRQKGIHKGFFYGTLVLNEKPFCYLISTHLNPHDNETAIRVREEEAQMIVQTIETLQKDLPLPAIVVGDLNVVYGSQEWKNSILSRAFIDGYSSQYPTCTDYFNDLVWTPNRERSKVKNKDYIYDYALMYHAFPLVIESEVVPLYKLDEPTEALSDHQGIFSVIKVGQ</sequence>
<evidence type="ECO:0000313" key="4">
    <source>
        <dbReference type="Proteomes" id="UP000000496"/>
    </source>
</evidence>
<keyword evidence="1" id="KW-0732">Signal</keyword>
<accession>F8L403</accession>
<dbReference type="AlphaFoldDB" id="F8L403"/>
<dbReference type="InterPro" id="IPR036691">
    <property type="entry name" value="Endo/exonu/phosph_ase_sf"/>
</dbReference>
<reference key="1">
    <citation type="journal article" date="2011" name="Mol. Biol. Evol.">
        <title>Unity in variety -- the pan-genome of the Chlamydiae.</title>
        <authorList>
            <person name="Collingro A."/>
            <person name="Tischler P."/>
            <person name="Weinmaier T."/>
            <person name="Penz T."/>
            <person name="Heinz E."/>
            <person name="Brunham R.C."/>
            <person name="Read T.D."/>
            <person name="Bavoil P.M."/>
            <person name="Sachse K."/>
            <person name="Kahane S."/>
            <person name="Friedman M.G."/>
            <person name="Rattei T."/>
            <person name="Myers G.S.A."/>
            <person name="Horn M."/>
        </authorList>
    </citation>
    <scope>NUCLEOTIDE SEQUENCE</scope>
    <source>
        <strain>Z</strain>
    </source>
</reference>
<dbReference type="GO" id="GO:0004767">
    <property type="term" value="F:sphingomyelin phosphodiesterase activity"/>
    <property type="evidence" value="ECO:0007669"/>
    <property type="project" value="UniProtKB-EC"/>
</dbReference>
<proteinExistence type="predicted"/>
<dbReference type="PANTHER" id="PTHR16320">
    <property type="entry name" value="SPHINGOMYELINASE FAMILY MEMBER"/>
    <property type="match status" value="1"/>
</dbReference>
<evidence type="ECO:0000256" key="1">
    <source>
        <dbReference type="SAM" id="SignalP"/>
    </source>
</evidence>
<dbReference type="InterPro" id="IPR038772">
    <property type="entry name" value="Sph/SMPD2-like"/>
</dbReference>
<organism evidence="3 4">
    <name type="scientific">Simkania negevensis (strain ATCC VR-1471 / DSM 27360 / Z)</name>
    <dbReference type="NCBI Taxonomy" id="331113"/>
    <lineage>
        <taxon>Bacteria</taxon>
        <taxon>Pseudomonadati</taxon>
        <taxon>Chlamydiota</taxon>
        <taxon>Chlamydiia</taxon>
        <taxon>Parachlamydiales</taxon>
        <taxon>Simkaniaceae</taxon>
        <taxon>Simkania</taxon>
    </lineage>
</organism>
<dbReference type="PANTHER" id="PTHR16320:SF1">
    <property type="entry name" value="SPHINGOMYELINASE DDB_G0288017"/>
    <property type="match status" value="1"/>
</dbReference>
<dbReference type="InterPro" id="IPR005135">
    <property type="entry name" value="Endo/exonuclease/phosphatase"/>
</dbReference>
<dbReference type="Gene3D" id="3.60.10.10">
    <property type="entry name" value="Endonuclease/exonuclease/phosphatase"/>
    <property type="match status" value="1"/>
</dbReference>
<feature type="domain" description="Endonuclease/exonuclease/phosphatase" evidence="2">
    <location>
        <begin position="219"/>
        <end position="383"/>
    </location>
</feature>
<evidence type="ECO:0000313" key="3">
    <source>
        <dbReference type="EMBL" id="CCB90033.1"/>
    </source>
</evidence>
<dbReference type="Pfam" id="PF03372">
    <property type="entry name" value="Exo_endo_phos"/>
    <property type="match status" value="1"/>
</dbReference>
<dbReference type="GO" id="GO:0005737">
    <property type="term" value="C:cytoplasm"/>
    <property type="evidence" value="ECO:0007669"/>
    <property type="project" value="TreeGrafter"/>
</dbReference>
<name>F8L403_SIMNZ</name>
<feature type="signal peptide" evidence="1">
    <location>
        <begin position="1"/>
        <end position="24"/>
    </location>
</feature>
<dbReference type="HOGENOM" id="CLU_574774_0_0_0"/>
<dbReference type="EC" id="3.1.4.12" evidence="3"/>
<dbReference type="STRING" id="331113.SNE_A21560"/>
<dbReference type="SUPFAM" id="SSF56219">
    <property type="entry name" value="DNase I-like"/>
    <property type="match status" value="1"/>
</dbReference>